<dbReference type="Proteomes" id="UP000030392">
    <property type="component" value="Unassembled WGS sequence"/>
</dbReference>
<evidence type="ECO:0000313" key="2">
    <source>
        <dbReference type="Proteomes" id="UP000030392"/>
    </source>
</evidence>
<organism evidence="1 2">
    <name type="scientific">Prochlorococcus marinus str. PAC1</name>
    <dbReference type="NCBI Taxonomy" id="59924"/>
    <lineage>
        <taxon>Bacteria</taxon>
        <taxon>Bacillati</taxon>
        <taxon>Cyanobacteriota</taxon>
        <taxon>Cyanophyceae</taxon>
        <taxon>Synechococcales</taxon>
        <taxon>Prochlorococcaceae</taxon>
        <taxon>Prochlorococcus</taxon>
    </lineage>
</organism>
<comment type="caution">
    <text evidence="1">The sequence shown here is derived from an EMBL/GenBank/DDBJ whole genome shotgun (WGS) entry which is preliminary data.</text>
</comment>
<proteinExistence type="predicted"/>
<accession>A0A0A2C0X2</accession>
<dbReference type="AlphaFoldDB" id="A0A0A2C0X2"/>
<sequence length="47" mass="5571">MNELELKYKEREEQIDLLTKSLASSSRMDRWISSFKAVINQIVDIKN</sequence>
<evidence type="ECO:0000313" key="1">
    <source>
        <dbReference type="EMBL" id="KGG19968.1"/>
    </source>
</evidence>
<dbReference type="RefSeq" id="WP_193743153.1">
    <property type="nucleotide sequence ID" value="NZ_CP138967.1"/>
</dbReference>
<protein>
    <submittedName>
        <fullName evidence="1">Uncharacterized protein</fullName>
    </submittedName>
</protein>
<name>A0A0A2C0X2_PROMR</name>
<dbReference type="EMBL" id="JNAX01000014">
    <property type="protein sequence ID" value="KGG19968.1"/>
    <property type="molecule type" value="Genomic_DNA"/>
</dbReference>
<reference evidence="2" key="1">
    <citation type="journal article" date="2014" name="Sci. Data">
        <title>Genomes of diverse isolates of the marine cyanobacterium Prochlorococcus.</title>
        <authorList>
            <person name="Biller S."/>
            <person name="Berube P."/>
            <person name="Thompson J."/>
            <person name="Kelly L."/>
            <person name="Roggensack S."/>
            <person name="Awad L."/>
            <person name="Roache-Johnson K."/>
            <person name="Ding H."/>
            <person name="Giovannoni S.J."/>
            <person name="Moore L.R."/>
            <person name="Chisholm S.W."/>
        </authorList>
    </citation>
    <scope>NUCLEOTIDE SEQUENCE [LARGE SCALE GENOMIC DNA]</scope>
    <source>
        <strain evidence="2">PAC1</strain>
    </source>
</reference>
<gene>
    <name evidence="1" type="ORF">EV03_1432</name>
</gene>